<reference evidence="1" key="1">
    <citation type="submission" date="2024-03" db="EMBL/GenBank/DDBJ databases">
        <title>Whole genome sequecning of epiphytes from Marcgravia umbellata leaves.</title>
        <authorList>
            <person name="Kumar G."/>
            <person name="Savka M.A."/>
        </authorList>
    </citation>
    <scope>NUCLEOTIDE SEQUENCE</scope>
    <source>
        <strain evidence="1">RIT_BL5</strain>
    </source>
</reference>
<name>A0ACC6PH26_9BACL</name>
<dbReference type="Proteomes" id="UP001380953">
    <property type="component" value="Unassembled WGS sequence"/>
</dbReference>
<keyword evidence="2" id="KW-1185">Reference proteome</keyword>
<organism evidence="1 2">
    <name type="scientific">Saccharibacillus sacchari</name>
    <dbReference type="NCBI Taxonomy" id="456493"/>
    <lineage>
        <taxon>Bacteria</taxon>
        <taxon>Bacillati</taxon>
        <taxon>Bacillota</taxon>
        <taxon>Bacilli</taxon>
        <taxon>Bacillales</taxon>
        <taxon>Paenibacillaceae</taxon>
        <taxon>Saccharibacillus</taxon>
    </lineage>
</organism>
<comment type="caution">
    <text evidence="1">The sequence shown here is derived from an EMBL/GenBank/DDBJ whole genome shotgun (WGS) entry which is preliminary data.</text>
</comment>
<accession>A0ACC6PH26</accession>
<proteinExistence type="predicted"/>
<protein>
    <submittedName>
        <fullName evidence="1">Uncharacterized protein</fullName>
    </submittedName>
</protein>
<sequence>MKTSTLILSLAFTAATIGSSAAAALPAQAASNGIQAPTQVAAQSANRLEVAGIDDPKEFHEFFFNLQQAVAKNDKKTVASMMNYPLNVNTNGKTYKFRTSARFIAKYDSIMTPEIKRTLAYALEDELFANWKGVMLGDGQMWFGVLDGKLSVYAINK</sequence>
<gene>
    <name evidence="1" type="ORF">WKI47_20085</name>
</gene>
<dbReference type="EMBL" id="JBBKAR010000050">
    <property type="protein sequence ID" value="MEJ8306209.1"/>
    <property type="molecule type" value="Genomic_DNA"/>
</dbReference>
<evidence type="ECO:0000313" key="1">
    <source>
        <dbReference type="EMBL" id="MEJ8306209.1"/>
    </source>
</evidence>
<evidence type="ECO:0000313" key="2">
    <source>
        <dbReference type="Proteomes" id="UP001380953"/>
    </source>
</evidence>